<feature type="transmembrane region" description="Helical" evidence="1">
    <location>
        <begin position="12"/>
        <end position="34"/>
    </location>
</feature>
<evidence type="ECO:0000256" key="1">
    <source>
        <dbReference type="SAM" id="Phobius"/>
    </source>
</evidence>
<feature type="transmembrane region" description="Helical" evidence="1">
    <location>
        <begin position="65"/>
        <end position="87"/>
    </location>
</feature>
<dbReference type="SUPFAM" id="SSF103473">
    <property type="entry name" value="MFS general substrate transporter"/>
    <property type="match status" value="1"/>
</dbReference>
<accession>A0A183EHR7</accession>
<feature type="transmembrane region" description="Helical" evidence="1">
    <location>
        <begin position="144"/>
        <end position="168"/>
    </location>
</feature>
<organism evidence="2">
    <name type="scientific">Gongylonema pulchrum</name>
    <dbReference type="NCBI Taxonomy" id="637853"/>
    <lineage>
        <taxon>Eukaryota</taxon>
        <taxon>Metazoa</taxon>
        <taxon>Ecdysozoa</taxon>
        <taxon>Nematoda</taxon>
        <taxon>Chromadorea</taxon>
        <taxon>Rhabditida</taxon>
        <taxon>Spirurina</taxon>
        <taxon>Spiruromorpha</taxon>
        <taxon>Spiruroidea</taxon>
        <taxon>Gongylonematidae</taxon>
        <taxon>Gongylonema</taxon>
    </lineage>
</organism>
<name>A0A183EHR7_9BILA</name>
<feature type="transmembrane region" description="Helical" evidence="1">
    <location>
        <begin position="120"/>
        <end position="138"/>
    </location>
</feature>
<feature type="transmembrane region" description="Helical" evidence="1">
    <location>
        <begin position="235"/>
        <end position="257"/>
    </location>
</feature>
<sequence length="271" mass="30509">LKNYYPSFFQDFFAFQCISIAVAVLAVVCFKVTGSLKHQKKGTKHDDFFSLVVPSRGKFQQNVLYALKLMKQIVLAILMCPVVFFIILLHRTSLLECDVILQLLVILSGNMIVKIGAAAVVMYSFVASIIASTFVLFFGHNQPYVIICFMFFDSIAVHSVAPLFQVLLADFIDEDATHFSRQKPISSTVYSLAALLVRPAQSVAPFVIVMILTQYGYKEYQADSMASVLLVNCMFYVLCFTTMLTGAVQLLIFYPFCRQCMLKRNKSDILV</sequence>
<reference evidence="2" key="1">
    <citation type="submission" date="2016-06" db="UniProtKB">
        <authorList>
            <consortium name="WormBaseParasite"/>
        </authorList>
    </citation>
    <scope>IDENTIFICATION</scope>
</reference>
<protein>
    <submittedName>
        <fullName evidence="2">SSD domain-containing protein</fullName>
    </submittedName>
</protein>
<keyword evidence="1" id="KW-1133">Transmembrane helix</keyword>
<dbReference type="PANTHER" id="PTHR28658:SF1">
    <property type="entry name" value="MAJOR FACILITATOR SUPERFAMILY DOMAIN CONTAINING 13B"/>
    <property type="match status" value="1"/>
</dbReference>
<keyword evidence="1" id="KW-0812">Transmembrane</keyword>
<dbReference type="InterPro" id="IPR040035">
    <property type="entry name" value="TMEM180"/>
</dbReference>
<evidence type="ECO:0000313" key="2">
    <source>
        <dbReference type="WBParaSite" id="GPUH_0002053301-mRNA-1"/>
    </source>
</evidence>
<dbReference type="InterPro" id="IPR036259">
    <property type="entry name" value="MFS_trans_sf"/>
</dbReference>
<keyword evidence="1" id="KW-0472">Membrane</keyword>
<dbReference type="AlphaFoldDB" id="A0A183EHR7"/>
<dbReference type="WBParaSite" id="GPUH_0002053301-mRNA-1">
    <property type="protein sequence ID" value="GPUH_0002053301-mRNA-1"/>
    <property type="gene ID" value="GPUH_0002053301"/>
</dbReference>
<dbReference type="PANTHER" id="PTHR28658">
    <property type="entry name" value="TRANSMEMBRANE PROTEIN 180"/>
    <property type="match status" value="1"/>
</dbReference>
<proteinExistence type="predicted"/>